<dbReference type="GO" id="GO:0008427">
    <property type="term" value="F:calcium-dependent protein kinase inhibitor activity"/>
    <property type="evidence" value="ECO:0007669"/>
    <property type="project" value="TreeGrafter"/>
</dbReference>
<keyword evidence="5" id="KW-1185">Reference proteome</keyword>
<dbReference type="GeneTree" id="ENSGT00390000004940"/>
<dbReference type="InterPro" id="IPR026779">
    <property type="entry name" value="Camk2n"/>
</dbReference>
<organism evidence="4 5">
    <name type="scientific">Anas platyrhynchos platyrhynchos</name>
    <name type="common">Northern mallard</name>
    <dbReference type="NCBI Taxonomy" id="8840"/>
    <lineage>
        <taxon>Eukaryota</taxon>
        <taxon>Metazoa</taxon>
        <taxon>Chordata</taxon>
        <taxon>Craniata</taxon>
        <taxon>Vertebrata</taxon>
        <taxon>Euteleostomi</taxon>
        <taxon>Archelosauria</taxon>
        <taxon>Archosauria</taxon>
        <taxon>Dinosauria</taxon>
        <taxon>Saurischia</taxon>
        <taxon>Theropoda</taxon>
        <taxon>Coelurosauria</taxon>
        <taxon>Aves</taxon>
        <taxon>Neognathae</taxon>
        <taxon>Galloanserae</taxon>
        <taxon>Anseriformes</taxon>
        <taxon>Anatidae</taxon>
        <taxon>Anatinae</taxon>
        <taxon>Anas</taxon>
    </lineage>
</organism>
<comment type="similarity">
    <text evidence="1">Belongs to the CAMK2N family.</text>
</comment>
<evidence type="ECO:0000256" key="1">
    <source>
        <dbReference type="ARBA" id="ARBA00009996"/>
    </source>
</evidence>
<feature type="compositionally biased region" description="Low complexity" evidence="3">
    <location>
        <begin position="110"/>
        <end position="123"/>
    </location>
</feature>
<reference evidence="4" key="3">
    <citation type="submission" date="2025-09" db="UniProtKB">
        <authorList>
            <consortium name="Ensembl"/>
        </authorList>
    </citation>
    <scope>IDENTIFICATION</scope>
</reference>
<keyword evidence="2" id="KW-0649">Protein kinase inhibitor</keyword>
<feature type="compositionally biased region" description="Basic residues" evidence="3">
    <location>
        <begin position="198"/>
        <end position="207"/>
    </location>
</feature>
<dbReference type="PANTHER" id="PTHR31007:SF3">
    <property type="entry name" value="CALCIUM_CALMODULIN-DEPENDENT PROTEIN KINASE II INHIBITOR 1"/>
    <property type="match status" value="1"/>
</dbReference>
<feature type="compositionally biased region" description="Basic and acidic residues" evidence="3">
    <location>
        <begin position="221"/>
        <end position="235"/>
    </location>
</feature>
<feature type="region of interest" description="Disordered" evidence="3">
    <location>
        <begin position="1"/>
        <end position="160"/>
    </location>
</feature>
<feature type="region of interest" description="Disordered" evidence="3">
    <location>
        <begin position="175"/>
        <end position="276"/>
    </location>
</feature>
<feature type="compositionally biased region" description="Pro residues" evidence="3">
    <location>
        <begin position="40"/>
        <end position="51"/>
    </location>
</feature>
<dbReference type="GO" id="GO:0019901">
    <property type="term" value="F:protein kinase binding"/>
    <property type="evidence" value="ECO:0007669"/>
    <property type="project" value="TreeGrafter"/>
</dbReference>
<protein>
    <submittedName>
        <fullName evidence="4">Uncharacterized protein</fullName>
    </submittedName>
</protein>
<dbReference type="Pfam" id="PF15170">
    <property type="entry name" value="CaM-KIIN"/>
    <property type="match status" value="1"/>
</dbReference>
<evidence type="ECO:0000256" key="2">
    <source>
        <dbReference type="ARBA" id="ARBA00023013"/>
    </source>
</evidence>
<feature type="compositionally biased region" description="Low complexity" evidence="3">
    <location>
        <begin position="63"/>
        <end position="74"/>
    </location>
</feature>
<reference evidence="4" key="2">
    <citation type="submission" date="2025-08" db="UniProtKB">
        <authorList>
            <consortium name="Ensembl"/>
        </authorList>
    </citation>
    <scope>IDENTIFICATION</scope>
</reference>
<accession>A0A493TW20</accession>
<feature type="compositionally biased region" description="Basic residues" evidence="3">
    <location>
        <begin position="75"/>
        <end position="85"/>
    </location>
</feature>
<evidence type="ECO:0000256" key="3">
    <source>
        <dbReference type="SAM" id="MobiDB-lite"/>
    </source>
</evidence>
<dbReference type="PANTHER" id="PTHR31007">
    <property type="entry name" value="CALCIUM/CALMODULIN-DEPENDENT PROTEIN KINASE II INHIBITOR 2"/>
    <property type="match status" value="1"/>
</dbReference>
<reference evidence="5" key="1">
    <citation type="submission" date="2017-10" db="EMBL/GenBank/DDBJ databases">
        <title>A new Pekin duck reference genome.</title>
        <authorList>
            <person name="Hou Z.-C."/>
            <person name="Zhou Z.-K."/>
            <person name="Zhu F."/>
            <person name="Hou S.-S."/>
        </authorList>
    </citation>
    <scope>NUCLEOTIDE SEQUENCE [LARGE SCALE GENOMIC DNA]</scope>
</reference>
<evidence type="ECO:0000313" key="4">
    <source>
        <dbReference type="Ensembl" id="ENSAPLP00000029999.1"/>
    </source>
</evidence>
<dbReference type="Proteomes" id="UP000016666">
    <property type="component" value="Unassembled WGS sequence"/>
</dbReference>
<dbReference type="Ensembl" id="ENSAPLT00000026118.1">
    <property type="protein sequence ID" value="ENSAPLP00000029999.1"/>
    <property type="gene ID" value="ENSAPLG00000020822.1"/>
</dbReference>
<evidence type="ECO:0000313" key="5">
    <source>
        <dbReference type="Proteomes" id="UP000016666"/>
    </source>
</evidence>
<dbReference type="AlphaFoldDB" id="A0A493TW20"/>
<sequence length="276" mass="28899">MVHLQPPHRPPPATLAVSPLTPHPLTLRAPPLALGAPRGIPSPPGATPPGGVPSIPVPGGGRSPLRPAARPSLLYRRRRRCHRRGAPGAARTGPGAGRDVTGRSPRSAEPLPRGGSRAPRAPGGCRGGELPFPVRLRGPDGLLAAGQGKRPPKLGQIGRSKRVVIEDDRIDDVLQNLSEKAPPGGAVSNIPGFGQKLTKNKKKHREKQRAGLGAPSPPARRAGDAGDRTAQDPRQPRPRRLARDGGAAGFLRRGRRAQRRGSDPGVAPSGRLVYTS</sequence>
<name>A0A493TW20_ANAPP</name>
<proteinExistence type="inferred from homology"/>